<dbReference type="PRINTS" id="PR01276">
    <property type="entry name" value="TYPE2KERATIN"/>
</dbReference>
<feature type="region of interest" description="Disordered" evidence="4">
    <location>
        <begin position="495"/>
        <end position="516"/>
    </location>
</feature>
<dbReference type="InterPro" id="IPR039008">
    <property type="entry name" value="IF_rod_dom"/>
</dbReference>
<dbReference type="GeneID" id="102378317"/>
<dbReference type="SMART" id="SM01391">
    <property type="entry name" value="Filament"/>
    <property type="match status" value="1"/>
</dbReference>
<feature type="coiled-coil region" evidence="3">
    <location>
        <begin position="365"/>
        <end position="445"/>
    </location>
</feature>
<protein>
    <submittedName>
        <fullName evidence="7">Keratin, type II cytoskeletal 4-like</fullName>
    </submittedName>
</protein>
<dbReference type="Pfam" id="PF16208">
    <property type="entry name" value="Keratin_2_head"/>
    <property type="match status" value="1"/>
</dbReference>
<dbReference type="InterPro" id="IPR032444">
    <property type="entry name" value="Keratin_2_head"/>
</dbReference>
<dbReference type="GO" id="GO:0045095">
    <property type="term" value="C:keratin filament"/>
    <property type="evidence" value="ECO:0007669"/>
    <property type="project" value="InterPro"/>
</dbReference>
<evidence type="ECO:0000259" key="5">
    <source>
        <dbReference type="PROSITE" id="PS51842"/>
    </source>
</evidence>
<dbReference type="Gene3D" id="1.20.5.1160">
    <property type="entry name" value="Vasodilator-stimulated phosphoprotein"/>
    <property type="match status" value="1"/>
</dbReference>
<keyword evidence="2 3" id="KW-0175">Coiled coil</keyword>
<dbReference type="PROSITE" id="PS51842">
    <property type="entry name" value="IF_ROD_2"/>
    <property type="match status" value="1"/>
</dbReference>
<keyword evidence="6" id="KW-1185">Reference proteome</keyword>
<accession>A0A3Q0HAT4</accession>
<evidence type="ECO:0000313" key="6">
    <source>
        <dbReference type="Proteomes" id="UP000189705"/>
    </source>
</evidence>
<proteinExistence type="predicted"/>
<dbReference type="FunFam" id="1.20.5.1160:FF:000001">
    <property type="entry name" value="Keratin type II"/>
    <property type="match status" value="1"/>
</dbReference>
<dbReference type="SUPFAM" id="SSF64593">
    <property type="entry name" value="Intermediate filament protein, coiled coil region"/>
    <property type="match status" value="2"/>
</dbReference>
<evidence type="ECO:0000256" key="2">
    <source>
        <dbReference type="ARBA" id="ARBA00023054"/>
    </source>
</evidence>
<dbReference type="InterPro" id="IPR003054">
    <property type="entry name" value="Keratin_II"/>
</dbReference>
<reference evidence="7" key="1">
    <citation type="submission" date="2025-08" db="UniProtKB">
        <authorList>
            <consortium name="RefSeq"/>
        </authorList>
    </citation>
    <scope>IDENTIFICATION</scope>
</reference>
<dbReference type="AlphaFoldDB" id="A0A3Q0HAT4"/>
<dbReference type="PANTHER" id="PTHR45616">
    <property type="entry name" value="GATA-TYPE DOMAIN-CONTAINING PROTEIN"/>
    <property type="match status" value="1"/>
</dbReference>
<evidence type="ECO:0000256" key="1">
    <source>
        <dbReference type="ARBA" id="ARBA00022754"/>
    </source>
</evidence>
<keyword evidence="1" id="KW-0403">Intermediate filament</keyword>
<name>A0A3Q0HAT4_ALLSI</name>
<dbReference type="Gene3D" id="1.20.5.500">
    <property type="entry name" value="Single helix bin"/>
    <property type="match status" value="1"/>
</dbReference>
<evidence type="ECO:0000256" key="3">
    <source>
        <dbReference type="SAM" id="Coils"/>
    </source>
</evidence>
<sequence>MSRPGRLTRSINRQRGFSSASDVCGVERRGAYKASPCPPVGRCEVGDYSSNSACTLGGMRRLPHGTGYLSEGYGAGGHRWAGYRGVDSGRFGSVSSRVDVCGHRGYGTVQGYGTLGGYTACKRDGIQRVCINKSLLTPLCMGVDPQEHQVRSQEKEQMKCLNNQFACFIDKVQCLEQQNKALETKWNLLQQHTMPAARKTLEAYFENYICKLKKQLECLLGEREQLSNKECVAKKLVDEFRCKYEEVINKRMTAEHGFVLAKKDVDYAFLNTEEQEVKVDLLKCQLELLNHVFTEERAQMDCQLCDTSVMVKMDNRRDLDMETIIKNVECCYKEIAQKSKEEVDTLYQTRFQELQEQRGRFCDDLESNKREIAQLTQLIQELQCELDNVKKQVGCLQTDIRDAEQHGDFTLQDGRAKHVELQNALQKAKDELASMLRDYQELLNVKLALDIEIAMYKTLLEGEESRICSGTPVTVAVVTSSCDIAEHFESAAGIGGPRRGLSSRSTGVQPRRRASSVVRPRVQEGVGCFPSAGLSSRSDGFSSQSWGYQSRTVASTAGGPGFSGGVACCPKGGPVPKKGEVNSHIAVCQPGSTANFGPGGCVMRHLGSSPIVGEACPGVGGCDTGVVKP</sequence>
<dbReference type="InParanoid" id="A0A3Q0HAT4"/>
<evidence type="ECO:0000256" key="4">
    <source>
        <dbReference type="SAM" id="MobiDB-lite"/>
    </source>
</evidence>
<feature type="domain" description="IF rod" evidence="5">
    <location>
        <begin position="154"/>
        <end position="467"/>
    </location>
</feature>
<dbReference type="STRING" id="38654.A0A3Q0HAT4"/>
<dbReference type="GO" id="GO:0030280">
    <property type="term" value="F:structural constituent of skin epidermis"/>
    <property type="evidence" value="ECO:0007669"/>
    <property type="project" value="TreeGrafter"/>
</dbReference>
<organism evidence="6 7">
    <name type="scientific">Alligator sinensis</name>
    <name type="common">Chinese alligator</name>
    <dbReference type="NCBI Taxonomy" id="38654"/>
    <lineage>
        <taxon>Eukaryota</taxon>
        <taxon>Metazoa</taxon>
        <taxon>Chordata</taxon>
        <taxon>Craniata</taxon>
        <taxon>Vertebrata</taxon>
        <taxon>Euteleostomi</taxon>
        <taxon>Archelosauria</taxon>
        <taxon>Archosauria</taxon>
        <taxon>Crocodylia</taxon>
        <taxon>Alligatoridae</taxon>
        <taxon>Alligatorinae</taxon>
        <taxon>Alligator</taxon>
    </lineage>
</organism>
<dbReference type="Gene3D" id="1.20.5.170">
    <property type="match status" value="1"/>
</dbReference>
<gene>
    <name evidence="7" type="primary">LOC102378317</name>
</gene>
<evidence type="ECO:0000313" key="7">
    <source>
        <dbReference type="RefSeq" id="XP_025069184.1"/>
    </source>
</evidence>
<dbReference type="GO" id="GO:0005615">
    <property type="term" value="C:extracellular space"/>
    <property type="evidence" value="ECO:0007669"/>
    <property type="project" value="TreeGrafter"/>
</dbReference>
<dbReference type="GO" id="GO:0045109">
    <property type="term" value="P:intermediate filament organization"/>
    <property type="evidence" value="ECO:0007669"/>
    <property type="project" value="TreeGrafter"/>
</dbReference>
<dbReference type="PANTHER" id="PTHR45616:SF19">
    <property type="entry name" value="KERATIN 90"/>
    <property type="match status" value="1"/>
</dbReference>
<dbReference type="Proteomes" id="UP000189705">
    <property type="component" value="Unplaced"/>
</dbReference>
<dbReference type="RefSeq" id="XP_025069184.1">
    <property type="nucleotide sequence ID" value="XM_025213399.1"/>
</dbReference>
<dbReference type="KEGG" id="asn:102378317"/>
<dbReference type="Pfam" id="PF00038">
    <property type="entry name" value="Filament"/>
    <property type="match status" value="1"/>
</dbReference>
<dbReference type="GO" id="GO:0031424">
    <property type="term" value="P:keratinization"/>
    <property type="evidence" value="ECO:0007669"/>
    <property type="project" value="TreeGrafter"/>
</dbReference>
<dbReference type="FunFam" id="1.20.5.170:FF:000004">
    <property type="entry name" value="Keratin, type II cytoskeletal 5"/>
    <property type="match status" value="1"/>
</dbReference>